<evidence type="ECO:0000313" key="3">
    <source>
        <dbReference type="Proteomes" id="UP000215884"/>
    </source>
</evidence>
<evidence type="ECO:0000313" key="2">
    <source>
        <dbReference type="EMBL" id="AWL99143.1"/>
    </source>
</evidence>
<sequence length="61" mass="6870">MKIFTLSRPRCRTLVNRKTARSNRAPPARPSLPAHTVKTCSNDHHIFSLGRMVAIPDNDDT</sequence>
<proteinExistence type="predicted"/>
<gene>
    <name evidence="2" type="ORF">CIT40_03325</name>
</gene>
<name>A0A2U8PN30_9BRAD</name>
<organism evidence="2 3">
    <name type="scientific">Bradyrhizobium amphicarpaeae</name>
    <dbReference type="NCBI Taxonomy" id="1404768"/>
    <lineage>
        <taxon>Bacteria</taxon>
        <taxon>Pseudomonadati</taxon>
        <taxon>Pseudomonadota</taxon>
        <taxon>Alphaproteobacteria</taxon>
        <taxon>Hyphomicrobiales</taxon>
        <taxon>Nitrobacteraceae</taxon>
        <taxon>Bradyrhizobium</taxon>
    </lineage>
</organism>
<protein>
    <submittedName>
        <fullName evidence="2">Uncharacterized protein</fullName>
    </submittedName>
</protein>
<accession>A0A2U8PN30</accession>
<dbReference type="EMBL" id="CP029426">
    <property type="protein sequence ID" value="AWL99143.1"/>
    <property type="molecule type" value="Genomic_DNA"/>
</dbReference>
<evidence type="ECO:0000256" key="1">
    <source>
        <dbReference type="SAM" id="MobiDB-lite"/>
    </source>
</evidence>
<reference evidence="2 3" key="2">
    <citation type="journal article" date="2019" name="Int. J. Syst. Evol. Microbiol.">
        <title>Description and complete genome sequence of Bradyrhizobium amphicarpaeae sp. nov., harbouring photosystem and nitrogen-fixation genes.</title>
        <authorList>
            <person name="Bromfield E.S.P."/>
            <person name="Cloutier S."/>
            <person name="Nguyen H.D.T."/>
        </authorList>
    </citation>
    <scope>NUCLEOTIDE SEQUENCE [LARGE SCALE GENOMIC DNA]</scope>
    <source>
        <strain evidence="2 3">39S1MB</strain>
    </source>
</reference>
<dbReference type="Proteomes" id="UP000215884">
    <property type="component" value="Chromosome"/>
</dbReference>
<feature type="region of interest" description="Disordered" evidence="1">
    <location>
        <begin position="18"/>
        <end position="37"/>
    </location>
</feature>
<reference evidence="2 3" key="1">
    <citation type="journal article" date="2017" name="Syst. Appl. Microbiol.">
        <title>Soybeans inoculated with root zone soils of Canadian native legumes harbour diverse and novel Bradyrhizobium spp. that possess agricultural potential.</title>
        <authorList>
            <person name="Bromfield E.S.P."/>
            <person name="Cloutier S."/>
            <person name="Tambong J.T."/>
            <person name="Tran Thi T.V."/>
        </authorList>
    </citation>
    <scope>NUCLEOTIDE SEQUENCE [LARGE SCALE GENOMIC DNA]</scope>
    <source>
        <strain evidence="2 3">39S1MB</strain>
    </source>
</reference>
<dbReference type="AlphaFoldDB" id="A0A2U8PN30"/>
<keyword evidence="3" id="KW-1185">Reference proteome</keyword>